<keyword evidence="8" id="KW-1185">Reference proteome</keyword>
<proteinExistence type="predicted"/>
<dbReference type="STRING" id="1379270.GEMMAAP_10700"/>
<organism evidence="7 8">
    <name type="scientific">Gemmatimonas phototrophica</name>
    <dbReference type="NCBI Taxonomy" id="1379270"/>
    <lineage>
        <taxon>Bacteria</taxon>
        <taxon>Pseudomonadati</taxon>
        <taxon>Gemmatimonadota</taxon>
        <taxon>Gemmatimonadia</taxon>
        <taxon>Gemmatimonadales</taxon>
        <taxon>Gemmatimonadaceae</taxon>
        <taxon>Gemmatimonas</taxon>
    </lineage>
</organism>
<gene>
    <name evidence="7" type="ORF">GEMMAAP_10700</name>
</gene>
<evidence type="ECO:0000259" key="6">
    <source>
        <dbReference type="Pfam" id="PF04357"/>
    </source>
</evidence>
<dbReference type="GO" id="GO:0009306">
    <property type="term" value="P:protein secretion"/>
    <property type="evidence" value="ECO:0007669"/>
    <property type="project" value="InterPro"/>
</dbReference>
<evidence type="ECO:0000313" key="8">
    <source>
        <dbReference type="Proteomes" id="UP000076404"/>
    </source>
</evidence>
<protein>
    <recommendedName>
        <fullName evidence="6">Translocation and assembly module TamB C-terminal domain-containing protein</fullName>
    </recommendedName>
</protein>
<accession>A0A143BKU3</accession>
<keyword evidence="4 5" id="KW-0472">Membrane</keyword>
<evidence type="ECO:0000256" key="3">
    <source>
        <dbReference type="ARBA" id="ARBA00022989"/>
    </source>
</evidence>
<reference evidence="7 8" key="1">
    <citation type="journal article" date="2014" name="Proc. Natl. Acad. Sci. U.S.A.">
        <title>Functional type 2 photosynthetic reaction centers found in the rare bacterial phylum Gemmatimonadetes.</title>
        <authorList>
            <person name="Zeng Y."/>
            <person name="Feng F."/>
            <person name="Medova H."/>
            <person name="Dean J."/>
            <person name="Koblizek M."/>
        </authorList>
    </citation>
    <scope>NUCLEOTIDE SEQUENCE [LARGE SCALE GENOMIC DNA]</scope>
    <source>
        <strain evidence="7 8">AP64</strain>
    </source>
</reference>
<comment type="subcellular location">
    <subcellularLocation>
        <location evidence="1">Membrane</location>
        <topology evidence="1">Single-pass membrane protein</topology>
    </subcellularLocation>
</comment>
<dbReference type="KEGG" id="gph:GEMMAAP_10700"/>
<feature type="transmembrane region" description="Helical" evidence="5">
    <location>
        <begin position="12"/>
        <end position="33"/>
    </location>
</feature>
<evidence type="ECO:0000256" key="1">
    <source>
        <dbReference type="ARBA" id="ARBA00004167"/>
    </source>
</evidence>
<dbReference type="eggNOG" id="COG2911">
    <property type="taxonomic scope" value="Bacteria"/>
</dbReference>
<dbReference type="PANTHER" id="PTHR36985:SF1">
    <property type="entry name" value="TRANSLOCATION AND ASSEMBLY MODULE SUBUNIT TAMB"/>
    <property type="match status" value="1"/>
</dbReference>
<dbReference type="Proteomes" id="UP000076404">
    <property type="component" value="Chromosome"/>
</dbReference>
<keyword evidence="2 5" id="KW-0812">Transmembrane</keyword>
<reference evidence="7 8" key="2">
    <citation type="journal article" date="2016" name="Environ. Microbiol. Rep.">
        <title>Metagenomic evidence for the presence of phototrophic Gemmatimonadetes bacteria in diverse environments.</title>
        <authorList>
            <person name="Zeng Y."/>
            <person name="Baumbach J."/>
            <person name="Barbosa E.G."/>
            <person name="Azevedo V."/>
            <person name="Zhang C."/>
            <person name="Koblizek M."/>
        </authorList>
    </citation>
    <scope>NUCLEOTIDE SEQUENCE [LARGE SCALE GENOMIC DNA]</scope>
    <source>
        <strain evidence="7 8">AP64</strain>
    </source>
</reference>
<evidence type="ECO:0000256" key="2">
    <source>
        <dbReference type="ARBA" id="ARBA00022692"/>
    </source>
</evidence>
<evidence type="ECO:0000313" key="7">
    <source>
        <dbReference type="EMBL" id="AMW05161.1"/>
    </source>
</evidence>
<sequence>MLSPMSPRQRRFWWAVAILVGATGGMGLGYLIATRTDAGRDWLRSALISRVNGVFGGRGSLRIGRLLEISPGHVIAEDVTLVDTAGVAVVTAERVVGTLNVRGLFSRAIHIRHLALRGVLMTLRQEQTGRPWNIAYIISGDTTVGVPHTSVQFGDDVRIDSLLLDAGVITTRAPWAPHPVFTGSARDSVTAVRDSLHDLERVSDGRYFERRRITLNTVRAHNLIVIDRQKRPSSLQLDSLHGVLSDPPVPIRQARGTIRWTSDSFQLDLRKVILPASQGTAVGMVAWDRPGPVRYDVLVTADAALSDLSWIWDVLPAEGRGTATVRMRTLDDPYDAEYALQSLKVQSGDSRIQGAIAVTVRPADLLLHQVNLAFTPLRSELLRRLSYDAVPPEVQGAFSGQLLAAEGGPLTAMKVDLLDATFIDDRVGGGTAISSVKLTGNFAFGLEPEAWDLTVRDLRADLRSARVLAPTMPAVDGLVTGGLTVRRADLSAADLNAIGLTWTDVVGNVSTVRGGARVRYAGKTPVVRAALTFDPLSMSALARVDTTLALRSRLAGTVVLDGALDSLLWRGRVLPMAAGQALAFDSAGVPLGTSLSLDGMAALTAREWRGTAAGQISDFDVRAWFGTASMPSTSLNGTVRLFGRGPLDSTAVARGDTLSARSVEGGGEIAITQQESNDRPAFDLVASAALGARRLVVDSALGRLGGLLMEARGALAHDTMAVDTLQVSIRADSLEAVRGQLQRLADMMQPVDSALAESMRTTAADTLRGDASLSGFLYGSLTKADATIALGAREVQVGAIHVGRVFGSARATDLFRRPAFEGAANADGITGLGAVRIQSANFRVADANPDSGRLVLDVSTDDDAHLVARGAYAAQGSRTTVLVDSLRLSYDSVSWRSAQPIAVVTDSAGLVVRPSELRSSVGGVLAVSAEVPSRGPVRGDLRVERFPFGEVSALLAGTRPVAGTISGHATLAGSRAAPVMAWDVVADSVGIEGLQAPQIASTGSYAEKRLTGRASISDTTGGTLRAEGRLPIDLTIGTVKKRMLSDGVEGEVLADSLRLSALPLFIDGVTRLHGLLTGRLAIGGTFERPTAQGTVVLTDAGARVAGLGIEPTGGQVELRADADSLVMQSFRLRSGGVGDTVGATGVLRFASGDTPASVDLQLTARDFIVSRQRDGTDLDLSGNVRVNGPVSRPVVSGTLVVPRANLVVDPLGARAALDLSSSAARALLGADEVPVAESAAQSLSRLGSSLTVSNARVEMGNDVWVQTPEARVKLTGALSVTMDGDLLALDGEILANRGQYRLELGVVNRSFSVDSGRVRFFGNSAIPPTLDISATNVVRVAGGSEIPVRVHIGGNYDKPELTLSSSDPLYASAPESEIISLLIFGAPTFALDGQSQSTVRAVTGVLLPSVGGFVEGALQRWLPVNTIQVSTGGSQQDATMSGTSLINNLSITAGKQVGERTFLRLNTGICRGAGQATQRGASLWGGIAAEYRIARNWWGQVGVDPGSAPCTRPAGDAFPRLQFGFDLFREWIF</sequence>
<keyword evidence="3 5" id="KW-1133">Transmembrane helix</keyword>
<dbReference type="GO" id="GO:0005886">
    <property type="term" value="C:plasma membrane"/>
    <property type="evidence" value="ECO:0007669"/>
    <property type="project" value="InterPro"/>
</dbReference>
<evidence type="ECO:0000256" key="4">
    <source>
        <dbReference type="ARBA" id="ARBA00023136"/>
    </source>
</evidence>
<dbReference type="EMBL" id="CP011454">
    <property type="protein sequence ID" value="AMW05161.1"/>
    <property type="molecule type" value="Genomic_DNA"/>
</dbReference>
<dbReference type="InterPro" id="IPR007452">
    <property type="entry name" value="TamB_C"/>
</dbReference>
<dbReference type="GO" id="GO:0097347">
    <property type="term" value="C:TAM protein secretion complex"/>
    <property type="evidence" value="ECO:0007669"/>
    <property type="project" value="TreeGrafter"/>
</dbReference>
<evidence type="ECO:0000256" key="5">
    <source>
        <dbReference type="SAM" id="Phobius"/>
    </source>
</evidence>
<dbReference type="Pfam" id="PF04357">
    <property type="entry name" value="TamB"/>
    <property type="match status" value="1"/>
</dbReference>
<dbReference type="PANTHER" id="PTHR36985">
    <property type="entry name" value="TRANSLOCATION AND ASSEMBLY MODULE SUBUNIT TAMB"/>
    <property type="match status" value="1"/>
</dbReference>
<name>A0A143BKU3_9BACT</name>
<feature type="domain" description="Translocation and assembly module TamB C-terminal" evidence="6">
    <location>
        <begin position="1138"/>
        <end position="1497"/>
    </location>
</feature>